<dbReference type="EMBL" id="JAINVV010000004">
    <property type="protein sequence ID" value="MBY8821971.1"/>
    <property type="molecule type" value="Genomic_DNA"/>
</dbReference>
<protein>
    <submittedName>
        <fullName evidence="5">Penicillin acylase family protein</fullName>
    </submittedName>
</protein>
<keyword evidence="4" id="KW-0732">Signal</keyword>
<dbReference type="InterPro" id="IPR002692">
    <property type="entry name" value="S45"/>
</dbReference>
<dbReference type="PANTHER" id="PTHR34218:SF4">
    <property type="entry name" value="ACYL-HOMOSERINE LACTONE ACYLASE QUIP"/>
    <property type="match status" value="1"/>
</dbReference>
<dbReference type="InterPro" id="IPR029055">
    <property type="entry name" value="Ntn_hydrolases_N"/>
</dbReference>
<dbReference type="InterPro" id="IPR043146">
    <property type="entry name" value="Penicillin_amidase_N_B-knob"/>
</dbReference>
<comment type="similarity">
    <text evidence="1">Belongs to the peptidase S45 family.</text>
</comment>
<dbReference type="Gene3D" id="1.10.1400.10">
    <property type="match status" value="1"/>
</dbReference>
<dbReference type="InterPro" id="IPR023343">
    <property type="entry name" value="Penicillin_amidase_dom1"/>
</dbReference>
<evidence type="ECO:0000256" key="1">
    <source>
        <dbReference type="ARBA" id="ARBA00006586"/>
    </source>
</evidence>
<sequence>MMPALPRIRSIALIAAALPSVAAASDVKRDDWAVRGLQQPAEIVVDRWGLAHIYAKSERDAYFLQGYNAARDRLWQIDLWRKRGLGLLSASFGPAYVKQDRAARLFLYRGDMAHEWTRYAPGSRDRYTAFAAGVNAYVDEVLAGTKPLPVEFDITGSRPERWQADDILRIRSHALVSNARQEVLRARVACAGGLEADRLRAKLYPDHAPVMPQGLDPCAVTPEVMEDYLLATAEVSFAPSPPPSTATARLADAADPNTADGSNNWVIAPSHSATGRPILANDPHRAFGVPSLRYVVHLDAPGVSLIGAGEPAIPGVSFGHNGKAAFGLTIFGTDQEDLYVYETKAGDPDSYRYRGRWEKMKRVRETIPVKGGAPVEVELRYTRHGPVLRQEAQKGRAFALRTAWSEPGASGYAAASWLANAANWSDFRKAADHWGTPPLNLIWADLSGTTGWSAAGFAPIRSNWDGLLPVPGDGRYEWQGVSRPADLPQIKNPEKGWFASANEMNFPAGYTPRYPLNFEWSDRSRIDRISQVMAAKPRLSVADAMALQMDTGSFLALRMIALAAPLEGGTPEARQALALIKAWDGNVAAESVAAAIYESWLTQHLGRVMVDRIAPAPARPIIERGSPDALLSLLETRDALLGADPAAAAKSMLLDSLEATLADLRGKLGPDMTTWQWGRLHTLTLKPAVAALADDALRQSMTVGPVPVAGSSSTPAMTAYRGSSFAAVHGPSVRLVMDVGDWDKSMFLNMPGQSGDPSDPHYRDLLPAWKEGRYAPLSFSRAAVDQAAERVIALKPAP</sequence>
<organism evidence="5 6">
    <name type="scientific">Sphingomonas colocasiae</name>
    <dbReference type="NCBI Taxonomy" id="1848973"/>
    <lineage>
        <taxon>Bacteria</taxon>
        <taxon>Pseudomonadati</taxon>
        <taxon>Pseudomonadota</taxon>
        <taxon>Alphaproteobacteria</taxon>
        <taxon>Sphingomonadales</taxon>
        <taxon>Sphingomonadaceae</taxon>
        <taxon>Sphingomonas</taxon>
    </lineage>
</organism>
<dbReference type="Proteomes" id="UP000706039">
    <property type="component" value="Unassembled WGS sequence"/>
</dbReference>
<accession>A0ABS7PL52</accession>
<dbReference type="RefSeq" id="WP_222989092.1">
    <property type="nucleotide sequence ID" value="NZ_JAINVV010000004.1"/>
</dbReference>
<reference evidence="5 6" key="1">
    <citation type="submission" date="2021-08" db="EMBL/GenBank/DDBJ databases">
        <authorList>
            <person name="Tuo L."/>
        </authorList>
    </citation>
    <scope>NUCLEOTIDE SEQUENCE [LARGE SCALE GENOMIC DNA]</scope>
    <source>
        <strain evidence="5 6">JCM 31229</strain>
    </source>
</reference>
<keyword evidence="2" id="KW-0378">Hydrolase</keyword>
<dbReference type="Pfam" id="PF01804">
    <property type="entry name" value="Penicil_amidase"/>
    <property type="match status" value="1"/>
</dbReference>
<dbReference type="CDD" id="cd03747">
    <property type="entry name" value="Ntn_PGA_like"/>
    <property type="match status" value="1"/>
</dbReference>
<dbReference type="Gene3D" id="1.10.439.10">
    <property type="entry name" value="Penicillin Amidohydrolase, domain 1"/>
    <property type="match status" value="1"/>
</dbReference>
<keyword evidence="6" id="KW-1185">Reference proteome</keyword>
<dbReference type="Gene3D" id="3.60.20.10">
    <property type="entry name" value="Glutamine Phosphoribosylpyrophosphate, subunit 1, domain 1"/>
    <property type="match status" value="1"/>
</dbReference>
<dbReference type="InterPro" id="IPR014395">
    <property type="entry name" value="Pen/GL7ACA/AHL_acylase"/>
</dbReference>
<feature type="signal peptide" evidence="4">
    <location>
        <begin position="1"/>
        <end position="24"/>
    </location>
</feature>
<evidence type="ECO:0000256" key="2">
    <source>
        <dbReference type="ARBA" id="ARBA00022801"/>
    </source>
</evidence>
<name>A0ABS7PL52_9SPHN</name>
<dbReference type="Gene3D" id="2.30.120.10">
    <property type="match status" value="1"/>
</dbReference>
<evidence type="ECO:0000256" key="4">
    <source>
        <dbReference type="SAM" id="SignalP"/>
    </source>
</evidence>
<feature type="chain" id="PRO_5046818865" evidence="4">
    <location>
        <begin position="25"/>
        <end position="798"/>
    </location>
</feature>
<keyword evidence="3" id="KW-0865">Zymogen</keyword>
<evidence type="ECO:0000313" key="5">
    <source>
        <dbReference type="EMBL" id="MBY8821971.1"/>
    </source>
</evidence>
<dbReference type="InterPro" id="IPR043147">
    <property type="entry name" value="Penicillin_amidase_A-knob"/>
</dbReference>
<proteinExistence type="inferred from homology"/>
<gene>
    <name evidence="5" type="ORF">K7G82_06690</name>
</gene>
<dbReference type="PIRSF" id="PIRSF001227">
    <property type="entry name" value="Pen_acylase"/>
    <property type="match status" value="1"/>
</dbReference>
<evidence type="ECO:0000313" key="6">
    <source>
        <dbReference type="Proteomes" id="UP000706039"/>
    </source>
</evidence>
<evidence type="ECO:0000256" key="3">
    <source>
        <dbReference type="ARBA" id="ARBA00023145"/>
    </source>
</evidence>
<dbReference type="PANTHER" id="PTHR34218">
    <property type="entry name" value="PEPTIDASE S45 PENICILLIN AMIDASE"/>
    <property type="match status" value="1"/>
</dbReference>
<dbReference type="SUPFAM" id="SSF56235">
    <property type="entry name" value="N-terminal nucleophile aminohydrolases (Ntn hydrolases)"/>
    <property type="match status" value="1"/>
</dbReference>
<comment type="caution">
    <text evidence="5">The sequence shown here is derived from an EMBL/GenBank/DDBJ whole genome shotgun (WGS) entry which is preliminary data.</text>
</comment>